<proteinExistence type="predicted"/>
<reference evidence="2 3" key="1">
    <citation type="submission" date="2018-02" db="EMBL/GenBank/DDBJ databases">
        <title>Solimicrobium silvestre gen. nov., sp. nov., isolated from alpine forest soil.</title>
        <authorList>
            <person name="Margesin R."/>
            <person name="Albuquerque L."/>
            <person name="Zhang D.-C."/>
            <person name="Froufe H.J.C."/>
            <person name="Severino R."/>
            <person name="Roxo I."/>
            <person name="Egas C."/>
            <person name="Da Costa M.S."/>
        </authorList>
    </citation>
    <scope>NUCLEOTIDE SEQUENCE [LARGE SCALE GENOMIC DNA]</scope>
    <source>
        <strain evidence="2 3">S20-91</strain>
    </source>
</reference>
<dbReference type="RefSeq" id="WP_105533587.1">
    <property type="nucleotide sequence ID" value="NZ_PUGF01000023.1"/>
</dbReference>
<dbReference type="InterPro" id="IPR005586">
    <property type="entry name" value="ABC_trans_aux"/>
</dbReference>
<dbReference type="Pfam" id="PF03886">
    <property type="entry name" value="ABC_trans_aux"/>
    <property type="match status" value="1"/>
</dbReference>
<feature type="domain" description="ABC-type transport auxiliary lipoprotein component" evidence="1">
    <location>
        <begin position="39"/>
        <end position="194"/>
    </location>
</feature>
<name>A0A2S9GUN5_9BURK</name>
<dbReference type="SUPFAM" id="SSF159594">
    <property type="entry name" value="XCC0632-like"/>
    <property type="match status" value="1"/>
</dbReference>
<accession>A0A2S9GUN5</accession>
<evidence type="ECO:0000259" key="1">
    <source>
        <dbReference type="Pfam" id="PF03886"/>
    </source>
</evidence>
<dbReference type="Gene3D" id="3.40.50.10610">
    <property type="entry name" value="ABC-type transport auxiliary lipoprotein component"/>
    <property type="match status" value="1"/>
</dbReference>
<organism evidence="2 3">
    <name type="scientific">Solimicrobium silvestre</name>
    <dbReference type="NCBI Taxonomy" id="2099400"/>
    <lineage>
        <taxon>Bacteria</taxon>
        <taxon>Pseudomonadati</taxon>
        <taxon>Pseudomonadota</taxon>
        <taxon>Betaproteobacteria</taxon>
        <taxon>Burkholderiales</taxon>
        <taxon>Oxalobacteraceae</taxon>
        <taxon>Solimicrobium</taxon>
    </lineage>
</organism>
<protein>
    <recommendedName>
        <fullName evidence="1">ABC-type transport auxiliary lipoprotein component domain-containing protein</fullName>
    </recommendedName>
</protein>
<dbReference type="PROSITE" id="PS51257">
    <property type="entry name" value="PROKAR_LIPOPROTEIN"/>
    <property type="match status" value="1"/>
</dbReference>
<gene>
    <name evidence="2" type="ORF">S2091_3839</name>
</gene>
<evidence type="ECO:0000313" key="2">
    <source>
        <dbReference type="EMBL" id="PRC91424.1"/>
    </source>
</evidence>
<dbReference type="AlphaFoldDB" id="A0A2S9GUN5"/>
<comment type="caution">
    <text evidence="2">The sequence shown here is derived from an EMBL/GenBank/DDBJ whole genome shotgun (WGS) entry which is preliminary data.</text>
</comment>
<keyword evidence="3" id="KW-1185">Reference proteome</keyword>
<dbReference type="Proteomes" id="UP000237839">
    <property type="component" value="Unassembled WGS sequence"/>
</dbReference>
<evidence type="ECO:0000313" key="3">
    <source>
        <dbReference type="Proteomes" id="UP000237839"/>
    </source>
</evidence>
<dbReference type="OrthoDB" id="5624722at2"/>
<dbReference type="EMBL" id="PUGF01000023">
    <property type="protein sequence ID" value="PRC91424.1"/>
    <property type="molecule type" value="Genomic_DNA"/>
</dbReference>
<sequence>MNRESYSQLFKCLINTLPIILLSACSALHPIETAPPTFYSLDYPTAKSNQAKPTLPDYAPTLLVNPPVAASGFDSQRIIYTRVAHQLEYFAHSEWIDTPARMIAPLIVDALANSGAFRAVAPATSAAAGGLRLNTEIVRLQHDFSTQPSQLRFTIRAYVLDNATRKVLAWHEFDEVVVAASDTPYDGIVAANQAVQIGLQELTRFCVDTTRQWQASKDAEHSNGTLN</sequence>